<keyword evidence="8" id="KW-1185">Reference proteome</keyword>
<evidence type="ECO:0000256" key="2">
    <source>
        <dbReference type="ARBA" id="ARBA00022679"/>
    </source>
</evidence>
<evidence type="ECO:0000256" key="3">
    <source>
        <dbReference type="ARBA" id="ARBA00022777"/>
    </source>
</evidence>
<dbReference type="InterPro" id="IPR038286">
    <property type="entry name" value="IPK_sf"/>
</dbReference>
<evidence type="ECO:0000256" key="4">
    <source>
        <dbReference type="RuleBase" id="RU363090"/>
    </source>
</evidence>
<dbReference type="EMBL" id="AWGJ01000002">
    <property type="protein sequence ID" value="ODN83745.1"/>
    <property type="molecule type" value="Genomic_DNA"/>
</dbReference>
<feature type="compositionally biased region" description="Low complexity" evidence="6">
    <location>
        <begin position="204"/>
        <end position="226"/>
    </location>
</feature>
<feature type="coiled-coil region" evidence="5">
    <location>
        <begin position="267"/>
        <end position="314"/>
    </location>
</feature>
<dbReference type="GO" id="GO:0000824">
    <property type="term" value="F:inositol-1,4,5,6-tetrakisphosphate 3-kinase activity"/>
    <property type="evidence" value="ECO:0007669"/>
    <property type="project" value="TreeGrafter"/>
</dbReference>
<dbReference type="GeneID" id="30153146"/>
<gene>
    <name evidence="7" type="ORF">L202_01837</name>
</gene>
<evidence type="ECO:0000256" key="1">
    <source>
        <dbReference type="ARBA" id="ARBA00007374"/>
    </source>
</evidence>
<evidence type="ECO:0000313" key="8">
    <source>
        <dbReference type="Proteomes" id="UP000094065"/>
    </source>
</evidence>
<dbReference type="PANTHER" id="PTHR12400:SF108">
    <property type="entry name" value="KINASE"/>
    <property type="match status" value="1"/>
</dbReference>
<dbReference type="SUPFAM" id="SSF56104">
    <property type="entry name" value="SAICAR synthase-like"/>
    <property type="match status" value="2"/>
</dbReference>
<protein>
    <recommendedName>
        <fullName evidence="4">Kinase</fullName>
        <ecNumber evidence="4">2.7.-.-</ecNumber>
    </recommendedName>
</protein>
<keyword evidence="2 4" id="KW-0808">Transferase</keyword>
<evidence type="ECO:0000256" key="6">
    <source>
        <dbReference type="SAM" id="MobiDB-lite"/>
    </source>
</evidence>
<name>A0A1E3I5V4_9TREE</name>
<dbReference type="GO" id="GO:0046854">
    <property type="term" value="P:phosphatidylinositol phosphate biosynthetic process"/>
    <property type="evidence" value="ECO:0007669"/>
    <property type="project" value="TreeGrafter"/>
</dbReference>
<dbReference type="RefSeq" id="XP_018997745.1">
    <property type="nucleotide sequence ID" value="XM_019135318.1"/>
</dbReference>
<dbReference type="GO" id="GO:0005737">
    <property type="term" value="C:cytoplasm"/>
    <property type="evidence" value="ECO:0007669"/>
    <property type="project" value="TreeGrafter"/>
</dbReference>
<dbReference type="AlphaFoldDB" id="A0A1E3I5V4"/>
<dbReference type="GO" id="GO:0008440">
    <property type="term" value="F:inositol-1,4,5-trisphosphate 3-kinase activity"/>
    <property type="evidence" value="ECO:0007669"/>
    <property type="project" value="TreeGrafter"/>
</dbReference>
<feature type="compositionally biased region" description="Low complexity" evidence="6">
    <location>
        <begin position="334"/>
        <end position="347"/>
    </location>
</feature>
<dbReference type="EC" id="2.7.-.-" evidence="4"/>
<dbReference type="OrthoDB" id="338650at2759"/>
<dbReference type="Pfam" id="PF03770">
    <property type="entry name" value="IPK"/>
    <property type="match status" value="2"/>
</dbReference>
<dbReference type="GO" id="GO:0032958">
    <property type="term" value="P:inositol phosphate biosynthetic process"/>
    <property type="evidence" value="ECO:0007669"/>
    <property type="project" value="InterPro"/>
</dbReference>
<organism evidence="7 8">
    <name type="scientific">Cryptococcus amylolentus CBS 6039</name>
    <dbReference type="NCBI Taxonomy" id="1295533"/>
    <lineage>
        <taxon>Eukaryota</taxon>
        <taxon>Fungi</taxon>
        <taxon>Dikarya</taxon>
        <taxon>Basidiomycota</taxon>
        <taxon>Agaricomycotina</taxon>
        <taxon>Tremellomycetes</taxon>
        <taxon>Tremellales</taxon>
        <taxon>Cryptococcaceae</taxon>
        <taxon>Cryptococcus</taxon>
    </lineage>
</organism>
<sequence>MPPPDLAISSSAPLANQVAGHDGVMSDASGSLVIKPALPREIAFYQMLTTADREDPIYALKGFVPQSYGTLRLEGQLQPSGDVDTSVKDDVPESVVLENLSYAYTRPNIMDAKLGTVLFGPDANDEKRKRMDKQARETTTHETGLRLTGCQTWHAPTGSYISTPKSFGKTITASQLPSGMVRFFPLPSDEIPSLATPPSPPPTATSAGEAASSSEAAAHLLPAEPSTSETQTAGLPPTPVTANPRKLSPPSSYSSHAIPPRLLLRILTLLLAELDRLTQVLSQLEMRFVGSSVLIVYEADVGRLEAALDRAEARRAVRALRAAAGEDVDPMSQRSAFSDDGSSTSSFSEEESDDESEEDEDLDLDGVREDERRARRCPPLTVKMIDFAHTWLAEGEGPDEGVLKGLKTLRGLVEGRREEVEKAL</sequence>
<accession>A0A1E3I5V4</accession>
<comment type="similarity">
    <text evidence="1 4">Belongs to the inositol phosphokinase (IPK) family.</text>
</comment>
<dbReference type="Gene3D" id="3.30.470.160">
    <property type="entry name" value="Inositol polyphosphate kinase"/>
    <property type="match status" value="1"/>
</dbReference>
<comment type="caution">
    <text evidence="7">The sequence shown here is derived from an EMBL/GenBank/DDBJ whole genome shotgun (WGS) entry which is preliminary data.</text>
</comment>
<proteinExistence type="inferred from homology"/>
<feature type="region of interest" description="Disordered" evidence="6">
    <location>
        <begin position="189"/>
        <end position="255"/>
    </location>
</feature>
<dbReference type="GO" id="GO:0005634">
    <property type="term" value="C:nucleus"/>
    <property type="evidence" value="ECO:0007669"/>
    <property type="project" value="TreeGrafter"/>
</dbReference>
<keyword evidence="3 4" id="KW-0418">Kinase</keyword>
<feature type="region of interest" description="Disordered" evidence="6">
    <location>
        <begin position="328"/>
        <end position="370"/>
    </location>
</feature>
<dbReference type="InterPro" id="IPR005522">
    <property type="entry name" value="IPK"/>
</dbReference>
<dbReference type="PANTHER" id="PTHR12400">
    <property type="entry name" value="INOSITOL POLYPHOSPHATE KINASE"/>
    <property type="match status" value="1"/>
</dbReference>
<evidence type="ECO:0000313" key="7">
    <source>
        <dbReference type="EMBL" id="ODN83745.1"/>
    </source>
</evidence>
<evidence type="ECO:0000256" key="5">
    <source>
        <dbReference type="SAM" id="Coils"/>
    </source>
</evidence>
<dbReference type="Proteomes" id="UP000094065">
    <property type="component" value="Unassembled WGS sequence"/>
</dbReference>
<dbReference type="STRING" id="1295533.A0A1E3I5V4"/>
<keyword evidence="5" id="KW-0175">Coiled coil</keyword>
<feature type="compositionally biased region" description="Acidic residues" evidence="6">
    <location>
        <begin position="348"/>
        <end position="364"/>
    </location>
</feature>
<reference evidence="7 8" key="1">
    <citation type="submission" date="2016-06" db="EMBL/GenBank/DDBJ databases">
        <title>Evolution of pathogenesis and genome organization in the Tremellales.</title>
        <authorList>
            <person name="Cuomo C."/>
            <person name="Litvintseva A."/>
            <person name="Heitman J."/>
            <person name="Chen Y."/>
            <person name="Sun S."/>
            <person name="Springer D."/>
            <person name="Dromer F."/>
            <person name="Young S."/>
            <person name="Zeng Q."/>
            <person name="Chapman S."/>
            <person name="Gujja S."/>
            <person name="Saif S."/>
            <person name="Birren B."/>
        </authorList>
    </citation>
    <scope>NUCLEOTIDE SEQUENCE [LARGE SCALE GENOMIC DNA]</scope>
    <source>
        <strain evidence="7 8">CBS 6039</strain>
    </source>
</reference>